<dbReference type="AlphaFoldDB" id="A0A1N6KP53"/>
<gene>
    <name evidence="2" type="ORF">SAMN05444165_4095</name>
</gene>
<evidence type="ECO:0000313" key="3">
    <source>
        <dbReference type="Proteomes" id="UP000185151"/>
    </source>
</evidence>
<keyword evidence="3" id="KW-1185">Reference proteome</keyword>
<protein>
    <submittedName>
        <fullName evidence="2">Uncharacterized protein</fullName>
    </submittedName>
</protein>
<name>A0A1N6KP53_9BURK</name>
<dbReference type="EMBL" id="FSRU01000002">
    <property type="protein sequence ID" value="SIO58305.1"/>
    <property type="molecule type" value="Genomic_DNA"/>
</dbReference>
<feature type="region of interest" description="Disordered" evidence="1">
    <location>
        <begin position="76"/>
        <end position="103"/>
    </location>
</feature>
<sequence>MDALYLFALALPAAAVLGVGAAFLSEFARQLTMRQPIPVTAEMIAREFREQRVSGSAVDAITNPLIRRCLEMGARARAEREAGQPAERRQHRDGKRRAANDND</sequence>
<proteinExistence type="predicted"/>
<organism evidence="2 3">
    <name type="scientific">Paraburkholderia phenazinium</name>
    <dbReference type="NCBI Taxonomy" id="60549"/>
    <lineage>
        <taxon>Bacteria</taxon>
        <taxon>Pseudomonadati</taxon>
        <taxon>Pseudomonadota</taxon>
        <taxon>Betaproteobacteria</taxon>
        <taxon>Burkholderiales</taxon>
        <taxon>Burkholderiaceae</taxon>
        <taxon>Paraburkholderia</taxon>
    </lineage>
</organism>
<reference evidence="2 3" key="1">
    <citation type="submission" date="2016-11" db="EMBL/GenBank/DDBJ databases">
        <authorList>
            <person name="Jaros S."/>
            <person name="Januszkiewicz K."/>
            <person name="Wedrychowicz H."/>
        </authorList>
    </citation>
    <scope>NUCLEOTIDE SEQUENCE [LARGE SCALE GENOMIC DNA]</scope>
    <source>
        <strain evidence="2 3">GAS95</strain>
    </source>
</reference>
<evidence type="ECO:0000256" key="1">
    <source>
        <dbReference type="SAM" id="MobiDB-lite"/>
    </source>
</evidence>
<accession>A0A1N6KP53</accession>
<dbReference type="Proteomes" id="UP000185151">
    <property type="component" value="Unassembled WGS sequence"/>
</dbReference>
<evidence type="ECO:0000313" key="2">
    <source>
        <dbReference type="EMBL" id="SIO58305.1"/>
    </source>
</evidence>